<keyword evidence="4" id="KW-1185">Reference proteome</keyword>
<gene>
    <name evidence="3" type="ORF">EH165_07490</name>
</gene>
<dbReference type="SUPFAM" id="SSF54106">
    <property type="entry name" value="LysM domain"/>
    <property type="match status" value="1"/>
</dbReference>
<dbReference type="CDD" id="cd00118">
    <property type="entry name" value="LysM"/>
    <property type="match status" value="1"/>
</dbReference>
<dbReference type="Gene3D" id="3.10.350.10">
    <property type="entry name" value="LysM domain"/>
    <property type="match status" value="1"/>
</dbReference>
<reference evidence="3 4" key="1">
    <citation type="submission" date="2018-11" db="EMBL/GenBank/DDBJ databases">
        <authorList>
            <person name="Da X."/>
        </authorList>
    </citation>
    <scope>NUCLEOTIDE SEQUENCE [LARGE SCALE GENOMIC DNA]</scope>
    <source>
        <strain evidence="3 4">S14-144</strain>
    </source>
</reference>
<dbReference type="SMART" id="SM00257">
    <property type="entry name" value="LysM"/>
    <property type="match status" value="1"/>
</dbReference>
<dbReference type="AlphaFoldDB" id="A0A3G8ZMI4"/>
<name>A0A3G8ZMI4_9ACTN</name>
<dbReference type="OrthoDB" id="9815939at2"/>
<evidence type="ECO:0000256" key="1">
    <source>
        <dbReference type="SAM" id="MobiDB-lite"/>
    </source>
</evidence>
<reference evidence="3 4" key="2">
    <citation type="submission" date="2018-12" db="EMBL/GenBank/DDBJ databases">
        <title>Nakamurella antarcticus sp. nov., isolated from Antarctica South Shetland Islands soil.</title>
        <authorList>
            <person name="Peng F."/>
        </authorList>
    </citation>
    <scope>NUCLEOTIDE SEQUENCE [LARGE SCALE GENOMIC DNA]</scope>
    <source>
        <strain evidence="3 4">S14-144</strain>
    </source>
</reference>
<dbReference type="Proteomes" id="UP000268084">
    <property type="component" value="Chromosome"/>
</dbReference>
<dbReference type="Pfam" id="PF01476">
    <property type="entry name" value="LysM"/>
    <property type="match status" value="1"/>
</dbReference>
<organism evidence="3 4">
    <name type="scientific">Nakamurella antarctica</name>
    <dbReference type="NCBI Taxonomy" id="1902245"/>
    <lineage>
        <taxon>Bacteria</taxon>
        <taxon>Bacillati</taxon>
        <taxon>Actinomycetota</taxon>
        <taxon>Actinomycetes</taxon>
        <taxon>Nakamurellales</taxon>
        <taxon>Nakamurellaceae</taxon>
        <taxon>Nakamurella</taxon>
    </lineage>
</organism>
<dbReference type="InterPro" id="IPR036779">
    <property type="entry name" value="LysM_dom_sf"/>
</dbReference>
<dbReference type="InterPro" id="IPR018392">
    <property type="entry name" value="LysM"/>
</dbReference>
<dbReference type="PROSITE" id="PS51782">
    <property type="entry name" value="LYSM"/>
    <property type="match status" value="1"/>
</dbReference>
<dbReference type="EMBL" id="CP034170">
    <property type="protein sequence ID" value="AZI58007.1"/>
    <property type="molecule type" value="Genomic_DNA"/>
</dbReference>
<evidence type="ECO:0000313" key="4">
    <source>
        <dbReference type="Proteomes" id="UP000268084"/>
    </source>
</evidence>
<dbReference type="Pfam" id="PF19266">
    <property type="entry name" value="CIS_tube"/>
    <property type="match status" value="1"/>
</dbReference>
<evidence type="ECO:0000313" key="3">
    <source>
        <dbReference type="EMBL" id="AZI58007.1"/>
    </source>
</evidence>
<evidence type="ECO:0000259" key="2">
    <source>
        <dbReference type="PROSITE" id="PS51782"/>
    </source>
</evidence>
<feature type="region of interest" description="Disordered" evidence="1">
    <location>
        <begin position="148"/>
        <end position="175"/>
    </location>
</feature>
<dbReference type="RefSeq" id="WP_124798917.1">
    <property type="nucleotide sequence ID" value="NZ_CP034170.1"/>
</dbReference>
<sequence>MALTEKAYLKIEKSADNIPCMFNPSELTLSQSNDWDSKPAPGKGAPQISFKGVKSGTMSLSLVFDTTSTGETVTIHTNKVMALMDIDESLPGTDKTTRNARPPTVTFHWGNFHSFEAVATGLKLTFTYFSSTGTPLRAKIDLDLMQFKDPDQHPKQNPTSGTPEPHRVHRVKPGETLDRISAQYYGDSTKWRQIATANTISDPLAIRVGSLLSIPRNH</sequence>
<feature type="domain" description="LysM" evidence="2">
    <location>
        <begin position="167"/>
        <end position="214"/>
    </location>
</feature>
<dbReference type="InterPro" id="IPR045361">
    <property type="entry name" value="CIS_tube_prot_N"/>
</dbReference>
<proteinExistence type="predicted"/>
<dbReference type="KEGG" id="nak:EH165_07490"/>
<protein>
    <submittedName>
        <fullName evidence="3">LysM domain-containing protein</fullName>
    </submittedName>
</protein>
<accession>A0A3G8ZMI4</accession>